<dbReference type="Pfam" id="PF02709">
    <property type="entry name" value="Glyco_transf_7C"/>
    <property type="match status" value="1"/>
</dbReference>
<organism evidence="13 14">
    <name type="scientific">Iphiclides podalirius</name>
    <name type="common">scarce swallowtail</name>
    <dbReference type="NCBI Taxonomy" id="110791"/>
    <lineage>
        <taxon>Eukaryota</taxon>
        <taxon>Metazoa</taxon>
        <taxon>Ecdysozoa</taxon>
        <taxon>Arthropoda</taxon>
        <taxon>Hexapoda</taxon>
        <taxon>Insecta</taxon>
        <taxon>Pterygota</taxon>
        <taxon>Neoptera</taxon>
        <taxon>Endopterygota</taxon>
        <taxon>Lepidoptera</taxon>
        <taxon>Glossata</taxon>
        <taxon>Ditrysia</taxon>
        <taxon>Papilionoidea</taxon>
        <taxon>Papilionidae</taxon>
        <taxon>Papilioninae</taxon>
        <taxon>Iphiclides</taxon>
    </lineage>
</organism>
<evidence type="ECO:0000256" key="10">
    <source>
        <dbReference type="ARBA" id="ARBA00023180"/>
    </source>
</evidence>
<reference evidence="13" key="1">
    <citation type="submission" date="2022-03" db="EMBL/GenBank/DDBJ databases">
        <authorList>
            <person name="Martin H S."/>
        </authorList>
    </citation>
    <scope>NUCLEOTIDE SEQUENCE</scope>
</reference>
<dbReference type="InterPro" id="IPR027791">
    <property type="entry name" value="Galactosyl_T_C"/>
</dbReference>
<evidence type="ECO:0008006" key="15">
    <source>
        <dbReference type="Google" id="ProtNLM"/>
    </source>
</evidence>
<dbReference type="InterPro" id="IPR003859">
    <property type="entry name" value="Galactosyl_T"/>
</dbReference>
<comment type="subcellular location">
    <subcellularLocation>
        <location evidence="1">Membrane</location>
        <topology evidence="1">Single-pass type II membrane protein</topology>
    </subcellularLocation>
</comment>
<evidence type="ECO:0000256" key="4">
    <source>
        <dbReference type="ARBA" id="ARBA00022676"/>
    </source>
</evidence>
<keyword evidence="5" id="KW-0808">Transferase</keyword>
<keyword evidence="4" id="KW-0328">Glycosyltransferase</keyword>
<evidence type="ECO:0000256" key="1">
    <source>
        <dbReference type="ARBA" id="ARBA00004606"/>
    </source>
</evidence>
<keyword evidence="8" id="KW-1133">Transmembrane helix</keyword>
<feature type="domain" description="Galactosyltransferase C-terminal" evidence="11">
    <location>
        <begin position="124"/>
        <end position="164"/>
    </location>
</feature>
<evidence type="ECO:0000256" key="6">
    <source>
        <dbReference type="ARBA" id="ARBA00022692"/>
    </source>
</evidence>
<dbReference type="InterPro" id="IPR029044">
    <property type="entry name" value="Nucleotide-diphossugar_trans"/>
</dbReference>
<dbReference type="PANTHER" id="PTHR19300">
    <property type="entry name" value="BETA-1,4-GALACTOSYLTRANSFERASE"/>
    <property type="match status" value="1"/>
</dbReference>
<keyword evidence="9" id="KW-0472">Membrane</keyword>
<dbReference type="SUPFAM" id="SSF53448">
    <property type="entry name" value="Nucleotide-diphospho-sugar transferases"/>
    <property type="match status" value="1"/>
</dbReference>
<dbReference type="EMBL" id="OW152825">
    <property type="protein sequence ID" value="CAH2041344.1"/>
    <property type="molecule type" value="Genomic_DNA"/>
</dbReference>
<dbReference type="PRINTS" id="PR02050">
    <property type="entry name" value="B14GALTRFASE"/>
</dbReference>
<gene>
    <name evidence="13" type="ORF">IPOD504_LOCUS3100</name>
</gene>
<keyword evidence="10" id="KW-0325">Glycoprotein</keyword>
<sequence>MLPATIVDGDLNERYRIRDGGEYAPSDCKSLFSTAIIVPYRDRAELLRSFLVYMHSFLSRQHIHYRIYVVEQVDSQPFNRAKLINIGAMAAMRAGYPCLIFHNVDMLPLKPANLYACSKWPRLMSSNTDSFRFVWPYLKSFGGAVAILGKQYKNINGMSNKFFGVCDNLVNRNQSSQKKEWQRMD</sequence>
<dbReference type="PANTHER" id="PTHR19300:SF48">
    <property type="entry name" value="BETA-1,4-N-ACETYLGALACTOSAMINYLTRANSFERASE"/>
    <property type="match status" value="1"/>
</dbReference>
<dbReference type="InterPro" id="IPR027995">
    <property type="entry name" value="Galactosyl_T_N"/>
</dbReference>
<dbReference type="Proteomes" id="UP000837857">
    <property type="component" value="Chromosome 13"/>
</dbReference>
<evidence type="ECO:0000313" key="14">
    <source>
        <dbReference type="Proteomes" id="UP000837857"/>
    </source>
</evidence>
<protein>
    <recommendedName>
        <fullName evidence="15">Beta-1,4-galactosyltransferase</fullName>
    </recommendedName>
</protein>
<evidence type="ECO:0000259" key="11">
    <source>
        <dbReference type="Pfam" id="PF02709"/>
    </source>
</evidence>
<evidence type="ECO:0000256" key="9">
    <source>
        <dbReference type="ARBA" id="ARBA00023136"/>
    </source>
</evidence>
<evidence type="ECO:0000313" key="13">
    <source>
        <dbReference type="EMBL" id="CAH2041344.1"/>
    </source>
</evidence>
<evidence type="ECO:0000256" key="2">
    <source>
        <dbReference type="ARBA" id="ARBA00004922"/>
    </source>
</evidence>
<comment type="similarity">
    <text evidence="3">Belongs to the glycosyltransferase 7 family.</text>
</comment>
<evidence type="ECO:0000256" key="8">
    <source>
        <dbReference type="ARBA" id="ARBA00022989"/>
    </source>
</evidence>
<keyword evidence="14" id="KW-1185">Reference proteome</keyword>
<name>A0ABN8HYN2_9NEOP</name>
<accession>A0ABN8HYN2</accession>
<evidence type="ECO:0000256" key="5">
    <source>
        <dbReference type="ARBA" id="ARBA00022679"/>
    </source>
</evidence>
<evidence type="ECO:0000256" key="7">
    <source>
        <dbReference type="ARBA" id="ARBA00022968"/>
    </source>
</evidence>
<proteinExistence type="inferred from homology"/>
<keyword evidence="7" id="KW-0735">Signal-anchor</keyword>
<evidence type="ECO:0000256" key="3">
    <source>
        <dbReference type="ARBA" id="ARBA00005735"/>
    </source>
</evidence>
<dbReference type="Pfam" id="PF13733">
    <property type="entry name" value="Glyco_transf_7N"/>
    <property type="match status" value="1"/>
</dbReference>
<dbReference type="Gene3D" id="3.90.550.10">
    <property type="entry name" value="Spore Coat Polysaccharide Biosynthesis Protein SpsA, Chain A"/>
    <property type="match status" value="1"/>
</dbReference>
<evidence type="ECO:0000259" key="12">
    <source>
        <dbReference type="Pfam" id="PF13733"/>
    </source>
</evidence>
<feature type="domain" description="Galactosyltransferase N-terminal" evidence="12">
    <location>
        <begin position="14"/>
        <end position="118"/>
    </location>
</feature>
<comment type="pathway">
    <text evidence="2">Protein modification; protein glycosylation.</text>
</comment>
<feature type="non-terminal residue" evidence="13">
    <location>
        <position position="1"/>
    </location>
</feature>
<keyword evidence="6" id="KW-0812">Transmembrane</keyword>